<keyword evidence="2" id="KW-1185">Reference proteome</keyword>
<name>A0ABX6WK09_STRMQ</name>
<gene>
    <name evidence="1" type="ORF">I1A49_16515</name>
</gene>
<evidence type="ECO:0000313" key="2">
    <source>
        <dbReference type="Proteomes" id="UP000663421"/>
    </source>
</evidence>
<proteinExistence type="predicted"/>
<sequence>MANNIARIWETDPEAKPKERKFSDDYVGRFRSGRLVGKQPEALNEWRVTTGDPSVAGKISSLLGGEAAEWETDKEDNIEVLTTSKSVEVIIDSSAAVDASMKKFGFTGLEHHCDGVVYLSDDDPKLVGERCGCPALLQDRRDRAKSGKGPKPSVDLTFKLAAAPELGKFRFNSGSWELVKVLHTIIEDIDTAGGADEDGKGGAPVRALLSIERVEYTTKAGRDVAYNKPAVKVTGVYEAAQPLADAA</sequence>
<dbReference type="InterPro" id="IPR043991">
    <property type="entry name" value="Gp3-like"/>
</dbReference>
<accession>A0ABX6WK09</accession>
<dbReference type="Proteomes" id="UP000663421">
    <property type="component" value="Chromosome"/>
</dbReference>
<protein>
    <submittedName>
        <fullName evidence="1">Uncharacterized protein</fullName>
    </submittedName>
</protein>
<organism evidence="1 2">
    <name type="scientific">Streptomyces malaysiensis</name>
    <dbReference type="NCBI Taxonomy" id="92644"/>
    <lineage>
        <taxon>Bacteria</taxon>
        <taxon>Bacillati</taxon>
        <taxon>Actinomycetota</taxon>
        <taxon>Actinomycetes</taxon>
        <taxon>Kitasatosporales</taxon>
        <taxon>Streptomycetaceae</taxon>
        <taxon>Streptomyces</taxon>
        <taxon>Streptomyces violaceusniger group</taxon>
    </lineage>
</organism>
<evidence type="ECO:0000313" key="1">
    <source>
        <dbReference type="EMBL" id="QPI61767.1"/>
    </source>
</evidence>
<reference evidence="1 2" key="1">
    <citation type="submission" date="2020-11" db="EMBL/GenBank/DDBJ databases">
        <title>Complete genome sequence unveiled secondary metabolic potentials in Streptomyces solisilvae HNM0141.</title>
        <authorList>
            <person name="Huang X."/>
        </authorList>
    </citation>
    <scope>NUCLEOTIDE SEQUENCE [LARGE SCALE GENOMIC DNA]</scope>
    <source>
        <strain evidence="1 2">HNM0141</strain>
    </source>
</reference>
<dbReference type="EMBL" id="CP065050">
    <property type="protein sequence ID" value="QPI61767.1"/>
    <property type="molecule type" value="Genomic_DNA"/>
</dbReference>
<dbReference type="Pfam" id="PF18897">
    <property type="entry name" value="Gp3-like"/>
    <property type="match status" value="1"/>
</dbReference>